<organism evidence="1 2">
    <name type="scientific">Bifidobacterium leontopitheci</name>
    <dbReference type="NCBI Taxonomy" id="2650774"/>
    <lineage>
        <taxon>Bacteria</taxon>
        <taxon>Bacillati</taxon>
        <taxon>Actinomycetota</taxon>
        <taxon>Actinomycetes</taxon>
        <taxon>Bifidobacteriales</taxon>
        <taxon>Bifidobacteriaceae</taxon>
        <taxon>Bifidobacterium</taxon>
    </lineage>
</organism>
<evidence type="ECO:0000313" key="1">
    <source>
        <dbReference type="EMBL" id="KAB7790353.1"/>
    </source>
</evidence>
<dbReference type="CDD" id="cd07505">
    <property type="entry name" value="HAD_BPGM-like"/>
    <property type="match status" value="1"/>
</dbReference>
<name>A0A6I1GFC8_9BIFI</name>
<keyword evidence="2" id="KW-1185">Reference proteome</keyword>
<dbReference type="AlphaFoldDB" id="A0A6I1GFC8"/>
<proteinExistence type="predicted"/>
<dbReference type="SFLD" id="SFLDG01129">
    <property type="entry name" value="C1.5:_HAD__Beta-PGM__Phosphata"/>
    <property type="match status" value="1"/>
</dbReference>
<dbReference type="PANTHER" id="PTHR18901:SF38">
    <property type="entry name" value="PSEUDOURIDINE-5'-PHOSPHATASE"/>
    <property type="match status" value="1"/>
</dbReference>
<accession>A0A6I1GFC8</accession>
<dbReference type="RefSeq" id="WP_152234510.1">
    <property type="nucleotide sequence ID" value="NZ_JBHSKZ010000063.1"/>
</dbReference>
<dbReference type="EMBL" id="WBVT01000015">
    <property type="protein sequence ID" value="KAB7790353.1"/>
    <property type="molecule type" value="Genomic_DNA"/>
</dbReference>
<dbReference type="Proteomes" id="UP000441772">
    <property type="component" value="Unassembled WGS sequence"/>
</dbReference>
<evidence type="ECO:0000313" key="2">
    <source>
        <dbReference type="Proteomes" id="UP000441772"/>
    </source>
</evidence>
<dbReference type="PANTHER" id="PTHR18901">
    <property type="entry name" value="2-DEOXYGLUCOSE-6-PHOSPHATE PHOSPHATASE 2"/>
    <property type="match status" value="1"/>
</dbReference>
<sequence>MDSGNLSCATTSSDAPAGQVAGKLPAAVLWDLDGTLIDSDPYWVRAERSLLESCGGVWDDALAEQMQGAALPVVCALLRERGVDMTDERMSRIMTDDVMRMERAHLPWAEGVRDLLAELAAASVPSVLATGSPRPLVDNVLAHAPAGAFVASISGDDDVPHKPDPRAYLTAARLAGVIGDSDAGLAAGSDVVRAAMRRCVVFEDSLPGLTAAHASGAYVVRVTGYARNDIADAGLFDRSITDYRGLRPVDLLP</sequence>
<dbReference type="Gene3D" id="1.10.150.240">
    <property type="entry name" value="Putative phosphatase, domain 2"/>
    <property type="match status" value="1"/>
</dbReference>
<comment type="caution">
    <text evidence="1">The sequence shown here is derived from an EMBL/GenBank/DDBJ whole genome shotgun (WGS) entry which is preliminary data.</text>
</comment>
<dbReference type="Gene3D" id="3.40.50.1000">
    <property type="entry name" value="HAD superfamily/HAD-like"/>
    <property type="match status" value="1"/>
</dbReference>
<dbReference type="InterPro" id="IPR036412">
    <property type="entry name" value="HAD-like_sf"/>
</dbReference>
<dbReference type="InterPro" id="IPR023214">
    <property type="entry name" value="HAD_sf"/>
</dbReference>
<dbReference type="Pfam" id="PF00702">
    <property type="entry name" value="Hydrolase"/>
    <property type="match status" value="1"/>
</dbReference>
<dbReference type="InterPro" id="IPR023198">
    <property type="entry name" value="PGP-like_dom2"/>
</dbReference>
<gene>
    <name evidence="1" type="ORF">F7D09_1162</name>
</gene>
<dbReference type="SFLD" id="SFLDS00003">
    <property type="entry name" value="Haloacid_Dehalogenase"/>
    <property type="match status" value="1"/>
</dbReference>
<protein>
    <submittedName>
        <fullName evidence="1">Haloacid dehalogenase</fullName>
    </submittedName>
</protein>
<reference evidence="1 2" key="1">
    <citation type="submission" date="2019-09" db="EMBL/GenBank/DDBJ databases">
        <title>Characterization of the phylogenetic diversity of two novel species belonging to the genus Bifidobacterium: Bifidobacterium cebidarum sp. nov. and Bifidobacterium leontopitheci sp. nov.</title>
        <authorList>
            <person name="Lugli G.A."/>
            <person name="Duranti S."/>
            <person name="Milani C."/>
            <person name="Turroni F."/>
            <person name="Ventura M."/>
        </authorList>
    </citation>
    <scope>NUCLEOTIDE SEQUENCE [LARGE SCALE GENOMIC DNA]</scope>
    <source>
        <strain evidence="1 2">LMG 31471</strain>
    </source>
</reference>
<dbReference type="SUPFAM" id="SSF56784">
    <property type="entry name" value="HAD-like"/>
    <property type="match status" value="1"/>
</dbReference>